<dbReference type="CDD" id="cd03193">
    <property type="entry name" value="GST_C_Metaxin"/>
    <property type="match status" value="1"/>
</dbReference>
<dbReference type="PANTHER" id="PTHR12289:SF41">
    <property type="entry name" value="FAILED AXON CONNECTIONS-RELATED"/>
    <property type="match status" value="1"/>
</dbReference>
<accession>A0A2V0P7X4</accession>
<sequence length="275" mass="29602">MAAAPADVPARGDPADPVRLVLLPAKIGTAVNASPFSTKLLAFVRISGVEHELVKADITSNSNPRKLWPYMLHGPNVVPDSSAIASYLAATYPETAGRMFPSDPKSLGLAHAAARMMDEATFPILLWYRFMEPANRVHMENSYFGRMPWLVRRMVMRRVVPRTEQRLYLQGVGRLSEPDLLKQLKADFAALSSLLGAGPYLLGASPCFADATLFGFLDTAIHDAAPNPCVKDAVLAHPNLVEFARRVRAEYFSDFPPGGGFPGVAAAAAGAAAAE</sequence>
<evidence type="ECO:0000313" key="3">
    <source>
        <dbReference type="EMBL" id="GBF95974.1"/>
    </source>
</evidence>
<organism evidence="3 4">
    <name type="scientific">Raphidocelis subcapitata</name>
    <dbReference type="NCBI Taxonomy" id="307507"/>
    <lineage>
        <taxon>Eukaryota</taxon>
        <taxon>Viridiplantae</taxon>
        <taxon>Chlorophyta</taxon>
        <taxon>core chlorophytes</taxon>
        <taxon>Chlorophyceae</taxon>
        <taxon>CS clade</taxon>
        <taxon>Sphaeropleales</taxon>
        <taxon>Selenastraceae</taxon>
        <taxon>Raphidocelis</taxon>
    </lineage>
</organism>
<gene>
    <name evidence="3" type="ORF">Rsub_08097</name>
</gene>
<dbReference type="InterPro" id="IPR036249">
    <property type="entry name" value="Thioredoxin-like_sf"/>
</dbReference>
<reference evidence="3 4" key="1">
    <citation type="journal article" date="2018" name="Sci. Rep.">
        <title>Raphidocelis subcapitata (=Pseudokirchneriella subcapitata) provides an insight into genome evolution and environmental adaptations in the Sphaeropleales.</title>
        <authorList>
            <person name="Suzuki S."/>
            <person name="Yamaguchi H."/>
            <person name="Nakajima N."/>
            <person name="Kawachi M."/>
        </authorList>
    </citation>
    <scope>NUCLEOTIDE SEQUENCE [LARGE SCALE GENOMIC DNA]</scope>
    <source>
        <strain evidence="3 4">NIES-35</strain>
    </source>
</reference>
<evidence type="ECO:0000313" key="4">
    <source>
        <dbReference type="Proteomes" id="UP000247498"/>
    </source>
</evidence>
<dbReference type="GO" id="GO:0005737">
    <property type="term" value="C:cytoplasm"/>
    <property type="evidence" value="ECO:0007669"/>
    <property type="project" value="TreeGrafter"/>
</dbReference>
<dbReference type="PROSITE" id="PS50404">
    <property type="entry name" value="GST_NTER"/>
    <property type="match status" value="1"/>
</dbReference>
<dbReference type="InParanoid" id="A0A2V0P7X4"/>
<comment type="similarity">
    <text evidence="1">Belongs to the FAX family.</text>
</comment>
<dbReference type="SFLD" id="SFLDG01180">
    <property type="entry name" value="SUF1"/>
    <property type="match status" value="1"/>
</dbReference>
<evidence type="ECO:0000256" key="1">
    <source>
        <dbReference type="ARBA" id="ARBA00006475"/>
    </source>
</evidence>
<dbReference type="Pfam" id="PF17171">
    <property type="entry name" value="GST_C_6"/>
    <property type="match status" value="1"/>
</dbReference>
<dbReference type="InterPro" id="IPR033468">
    <property type="entry name" value="Metaxin_GST"/>
</dbReference>
<dbReference type="Gene3D" id="1.20.1050.10">
    <property type="match status" value="1"/>
</dbReference>
<feature type="domain" description="GST N-terminal" evidence="2">
    <location>
        <begin position="1"/>
        <end position="96"/>
    </location>
</feature>
<dbReference type="InterPro" id="IPR050931">
    <property type="entry name" value="Mito_Protein_Transport_Metaxin"/>
</dbReference>
<dbReference type="InterPro" id="IPR012336">
    <property type="entry name" value="Thioredoxin-like_fold"/>
</dbReference>
<dbReference type="InterPro" id="IPR026928">
    <property type="entry name" value="FAX/IsoI-like"/>
</dbReference>
<keyword evidence="4" id="KW-1185">Reference proteome</keyword>
<dbReference type="InterPro" id="IPR040079">
    <property type="entry name" value="Glutathione_S-Trfase"/>
</dbReference>
<dbReference type="SUPFAM" id="SSF52833">
    <property type="entry name" value="Thioredoxin-like"/>
    <property type="match status" value="1"/>
</dbReference>
<dbReference type="SUPFAM" id="SSF47616">
    <property type="entry name" value="GST C-terminal domain-like"/>
    <property type="match status" value="1"/>
</dbReference>
<dbReference type="InterPro" id="IPR036282">
    <property type="entry name" value="Glutathione-S-Trfase_C_sf"/>
</dbReference>
<dbReference type="Proteomes" id="UP000247498">
    <property type="component" value="Unassembled WGS sequence"/>
</dbReference>
<dbReference type="EMBL" id="BDRX01000072">
    <property type="protein sequence ID" value="GBF95974.1"/>
    <property type="molecule type" value="Genomic_DNA"/>
</dbReference>
<dbReference type="PANTHER" id="PTHR12289">
    <property type="entry name" value="METAXIN RELATED"/>
    <property type="match status" value="1"/>
</dbReference>
<dbReference type="SFLD" id="SFLDG01200">
    <property type="entry name" value="SUF1.1"/>
    <property type="match status" value="1"/>
</dbReference>
<protein>
    <recommendedName>
        <fullName evidence="2">GST N-terminal domain-containing protein</fullName>
    </recommendedName>
</protein>
<name>A0A2V0P7X4_9CHLO</name>
<evidence type="ECO:0000259" key="2">
    <source>
        <dbReference type="PROSITE" id="PS50404"/>
    </source>
</evidence>
<dbReference type="AlphaFoldDB" id="A0A2V0P7X4"/>
<dbReference type="Gene3D" id="3.40.30.10">
    <property type="entry name" value="Glutaredoxin"/>
    <property type="match status" value="1"/>
</dbReference>
<dbReference type="SFLD" id="SFLDS00019">
    <property type="entry name" value="Glutathione_Transferase_(cytos"/>
    <property type="match status" value="1"/>
</dbReference>
<comment type="caution">
    <text evidence="3">The sequence shown here is derived from an EMBL/GenBank/DDBJ whole genome shotgun (WGS) entry which is preliminary data.</text>
</comment>
<dbReference type="Pfam" id="PF17172">
    <property type="entry name" value="GST_N_4"/>
    <property type="match status" value="1"/>
</dbReference>
<dbReference type="InterPro" id="IPR004045">
    <property type="entry name" value="Glutathione_S-Trfase_N"/>
</dbReference>
<dbReference type="OrthoDB" id="5809458at2759"/>
<proteinExistence type="inferred from homology"/>